<dbReference type="GO" id="GO:0042834">
    <property type="term" value="F:peptidoglycan binding"/>
    <property type="evidence" value="ECO:0007669"/>
    <property type="project" value="InterPro"/>
</dbReference>
<evidence type="ECO:0000256" key="1">
    <source>
        <dbReference type="SAM" id="MobiDB-lite"/>
    </source>
</evidence>
<evidence type="ECO:0000313" key="5">
    <source>
        <dbReference type="Proteomes" id="UP000008808"/>
    </source>
</evidence>
<dbReference type="PANTHER" id="PTHR45011">
    <property type="entry name" value="DAP3-BINDING CELL DEATH ENHANCER 1"/>
    <property type="match status" value="1"/>
</dbReference>
<dbReference type="Gene3D" id="3.30.70.1070">
    <property type="entry name" value="Sporulation related repeat"/>
    <property type="match status" value="1"/>
</dbReference>
<dbReference type="SMART" id="SM00671">
    <property type="entry name" value="SEL1"/>
    <property type="match status" value="3"/>
</dbReference>
<dbReference type="PROSITE" id="PS51724">
    <property type="entry name" value="SPOR"/>
    <property type="match status" value="1"/>
</dbReference>
<keyword evidence="5" id="KW-1185">Reference proteome</keyword>
<dbReference type="HOGENOM" id="CLU_052013_0_0_5"/>
<dbReference type="Pfam" id="PF05036">
    <property type="entry name" value="SPOR"/>
    <property type="match status" value="1"/>
</dbReference>
<dbReference type="KEGG" id="eli:ELI_01060"/>
<dbReference type="Pfam" id="PF08238">
    <property type="entry name" value="Sel1"/>
    <property type="match status" value="2"/>
</dbReference>
<feature type="compositionally biased region" description="Low complexity" evidence="1">
    <location>
        <begin position="212"/>
        <end position="224"/>
    </location>
</feature>
<dbReference type="Proteomes" id="UP000008808">
    <property type="component" value="Chromosome"/>
</dbReference>
<feature type="region of interest" description="Disordered" evidence="1">
    <location>
        <begin position="189"/>
        <end position="226"/>
    </location>
</feature>
<feature type="region of interest" description="Disordered" evidence="1">
    <location>
        <begin position="278"/>
        <end position="325"/>
    </location>
</feature>
<dbReference type="RefSeq" id="WP_011413180.1">
    <property type="nucleotide sequence ID" value="NC_007722.1"/>
</dbReference>
<reference evidence="5" key="1">
    <citation type="journal article" date="2009" name="J. Bacteriol.">
        <title>Complete genome sequence of Erythrobacter litoralis HTCC2594.</title>
        <authorList>
            <person name="Oh H.M."/>
            <person name="Giovannoni S.J."/>
            <person name="Ferriera S."/>
            <person name="Johnson J."/>
            <person name="Cho J.C."/>
        </authorList>
    </citation>
    <scope>NUCLEOTIDE SEQUENCE [LARGE SCALE GENOMIC DNA]</scope>
    <source>
        <strain evidence="5">HTCC2594</strain>
    </source>
</reference>
<sequence length="401" mass="41639">MTARIQALFASMALGLTALAGAALADVKSGVDAWSAGDYARAIKEWRGPATKGDPDAQFNMAQAYRLGRGVEQNLKQAEVFYAKAAAQGHLKAADNLGLLLFQGGRREEAMPYVKAAAERGDPRAQYLIGIAHFNGDLVEKDWVRAYALLTLANAAGLPQAGPAIRQMDDFIPLEQRQQAQPLAAQIKRDADVRRSSQLAAADLGGSPPPQIAAAVPARPAPRASDATRLPPAAARIPQPIAPTPVAPSVAAAQAAIAEATRVTGTQSPADAGATFAAREAPPRAAPARTATPRPAVDQPVRVAAAPTARTAPPPAPVAAPQTRAADGPWKVQLGAFSVRSNADNLWARLSGRNELDGTAKLLVPAGRLTKLQAGGFASRSAAQDACNALKRSGQSCLVTR</sequence>
<dbReference type="eggNOG" id="COG0790">
    <property type="taxonomic scope" value="Bacteria"/>
</dbReference>
<evidence type="ECO:0000256" key="2">
    <source>
        <dbReference type="SAM" id="SignalP"/>
    </source>
</evidence>
<dbReference type="InterPro" id="IPR007730">
    <property type="entry name" value="SPOR-like_dom"/>
</dbReference>
<feature type="signal peptide" evidence="2">
    <location>
        <begin position="1"/>
        <end position="25"/>
    </location>
</feature>
<feature type="compositionally biased region" description="Low complexity" evidence="1">
    <location>
        <begin position="286"/>
        <end position="311"/>
    </location>
</feature>
<dbReference type="SUPFAM" id="SSF81901">
    <property type="entry name" value="HCP-like"/>
    <property type="match status" value="1"/>
</dbReference>
<dbReference type="Gene3D" id="1.25.40.10">
    <property type="entry name" value="Tetratricopeptide repeat domain"/>
    <property type="match status" value="1"/>
</dbReference>
<evidence type="ECO:0000313" key="4">
    <source>
        <dbReference type="EMBL" id="ABC62304.1"/>
    </source>
</evidence>
<organism evidence="4 5">
    <name type="scientific">Erythrobacter litoralis (strain HTCC2594)</name>
    <dbReference type="NCBI Taxonomy" id="314225"/>
    <lineage>
        <taxon>Bacteria</taxon>
        <taxon>Pseudomonadati</taxon>
        <taxon>Pseudomonadota</taxon>
        <taxon>Alphaproteobacteria</taxon>
        <taxon>Sphingomonadales</taxon>
        <taxon>Erythrobacteraceae</taxon>
        <taxon>Erythrobacter/Porphyrobacter group</taxon>
        <taxon>Erythrobacter</taxon>
    </lineage>
</organism>
<feature type="chain" id="PRO_5004213263" description="SPOR domain-containing protein" evidence="2">
    <location>
        <begin position="26"/>
        <end position="401"/>
    </location>
</feature>
<keyword evidence="2" id="KW-0732">Signal</keyword>
<dbReference type="STRING" id="314225.ELI_01060"/>
<dbReference type="InterPro" id="IPR036680">
    <property type="entry name" value="SPOR-like_sf"/>
</dbReference>
<dbReference type="SUPFAM" id="SSF110997">
    <property type="entry name" value="Sporulation related repeat"/>
    <property type="match status" value="1"/>
</dbReference>
<dbReference type="PANTHER" id="PTHR45011:SF1">
    <property type="entry name" value="DAP3-BINDING CELL DEATH ENHANCER 1"/>
    <property type="match status" value="1"/>
</dbReference>
<proteinExistence type="predicted"/>
<dbReference type="AlphaFoldDB" id="Q2NDD7"/>
<dbReference type="InterPro" id="IPR011990">
    <property type="entry name" value="TPR-like_helical_dom_sf"/>
</dbReference>
<feature type="domain" description="SPOR" evidence="3">
    <location>
        <begin position="324"/>
        <end position="401"/>
    </location>
</feature>
<gene>
    <name evidence="4" type="ordered locus">ELI_01060</name>
</gene>
<dbReference type="InterPro" id="IPR006597">
    <property type="entry name" value="Sel1-like"/>
</dbReference>
<evidence type="ECO:0000259" key="3">
    <source>
        <dbReference type="PROSITE" id="PS51724"/>
    </source>
</evidence>
<dbReference type="EMBL" id="CP000157">
    <property type="protein sequence ID" value="ABC62304.1"/>
    <property type="molecule type" value="Genomic_DNA"/>
</dbReference>
<name>Q2NDD7_ERYLH</name>
<dbReference type="InterPro" id="IPR052748">
    <property type="entry name" value="ISR_Activator"/>
</dbReference>
<accession>Q2NDD7</accession>
<protein>
    <recommendedName>
        <fullName evidence="3">SPOR domain-containing protein</fullName>
    </recommendedName>
</protein>